<keyword evidence="1" id="KW-0812">Transmembrane</keyword>
<feature type="transmembrane region" description="Helical" evidence="1">
    <location>
        <begin position="72"/>
        <end position="97"/>
    </location>
</feature>
<evidence type="ECO:0008006" key="4">
    <source>
        <dbReference type="Google" id="ProtNLM"/>
    </source>
</evidence>
<dbReference type="RefSeq" id="WP_150010112.1">
    <property type="nucleotide sequence ID" value="NZ_VWSG01000002.1"/>
</dbReference>
<evidence type="ECO:0000256" key="1">
    <source>
        <dbReference type="SAM" id="Phobius"/>
    </source>
</evidence>
<proteinExistence type="predicted"/>
<comment type="caution">
    <text evidence="2">The sequence shown here is derived from an EMBL/GenBank/DDBJ whole genome shotgun (WGS) entry which is preliminary data.</text>
</comment>
<dbReference type="AlphaFoldDB" id="A0A5M6CXK0"/>
<protein>
    <recommendedName>
        <fullName evidence="4">Beta-carotene 15,15'-monooxygenase</fullName>
    </recommendedName>
</protein>
<feature type="transmembrane region" description="Helical" evidence="1">
    <location>
        <begin position="158"/>
        <end position="180"/>
    </location>
</feature>
<dbReference type="EMBL" id="VWSG01000002">
    <property type="protein sequence ID" value="KAA5537645.1"/>
    <property type="molecule type" value="Genomic_DNA"/>
</dbReference>
<evidence type="ECO:0000313" key="2">
    <source>
        <dbReference type="EMBL" id="KAA5537645.1"/>
    </source>
</evidence>
<evidence type="ECO:0000313" key="3">
    <source>
        <dbReference type="Proteomes" id="UP000325141"/>
    </source>
</evidence>
<keyword evidence="1" id="KW-0472">Membrane</keyword>
<dbReference type="Proteomes" id="UP000325141">
    <property type="component" value="Unassembled WGS sequence"/>
</dbReference>
<feature type="transmembrane region" description="Helical" evidence="1">
    <location>
        <begin position="118"/>
        <end position="138"/>
    </location>
</feature>
<organism evidence="2 3">
    <name type="scientific">Paenimyroides baculatum</name>
    <dbReference type="NCBI Taxonomy" id="2608000"/>
    <lineage>
        <taxon>Bacteria</taxon>
        <taxon>Pseudomonadati</taxon>
        <taxon>Bacteroidota</taxon>
        <taxon>Flavobacteriia</taxon>
        <taxon>Flavobacteriales</taxon>
        <taxon>Flavobacteriaceae</taxon>
        <taxon>Paenimyroides</taxon>
    </lineage>
</organism>
<sequence>MKGLNFFKDTYADINTAKFSSRDELYDAIKKKSIRSLLWICIINILILTFFVFSSFIYQINSQQNVNTFPSLFLQIADYALLILPVVFTLICAYLIYKIKAKNTVETLLLSVKNAKNGLKLYLSLILVAYLIIIYITIYQTIVSGTNDATLDDSFSFYAAIILTCVVCTIVILLILWLLYKLLYSRFLRSLTKNYYILKDFV</sequence>
<reference evidence="2 3" key="1">
    <citation type="submission" date="2019-09" db="EMBL/GenBank/DDBJ databases">
        <title>Genome sequence and assembly of Flavobacterium sp.</title>
        <authorList>
            <person name="Chhetri G."/>
        </authorList>
    </citation>
    <scope>NUCLEOTIDE SEQUENCE [LARGE SCALE GENOMIC DNA]</scope>
    <source>
        <strain evidence="2 3">SNL9</strain>
    </source>
</reference>
<name>A0A5M6CXK0_9FLAO</name>
<gene>
    <name evidence="2" type="ORF">F0460_02925</name>
</gene>
<accession>A0A5M6CXK0</accession>
<keyword evidence="1" id="KW-1133">Transmembrane helix</keyword>
<feature type="transmembrane region" description="Helical" evidence="1">
    <location>
        <begin position="37"/>
        <end position="60"/>
    </location>
</feature>
<keyword evidence="3" id="KW-1185">Reference proteome</keyword>